<feature type="compositionally biased region" description="Polar residues" evidence="1">
    <location>
        <begin position="717"/>
        <end position="731"/>
    </location>
</feature>
<evidence type="ECO:0000313" key="3">
    <source>
        <dbReference type="EMBL" id="KAF1912358.1"/>
    </source>
</evidence>
<feature type="compositionally biased region" description="Basic and acidic residues" evidence="1">
    <location>
        <begin position="680"/>
        <end position="697"/>
    </location>
</feature>
<dbReference type="OrthoDB" id="5423516at2759"/>
<dbReference type="InterPro" id="IPR057678">
    <property type="entry name" value="DUF7918"/>
</dbReference>
<gene>
    <name evidence="3" type="ORF">BDU57DRAFT_421772</name>
</gene>
<sequence length="904" mass="100124">MPTLKDLNCSIELSESQHKLQEFGTTYGDGFVETFVPVPSKPQSFSIHLTSDRFIAPGISMYVFVDGVYQCNRNRQDLKLRKGSDSRSVVDLRVRQKEEKQKDGSMIAREWKFEKLDISLADDAPDLCSSNILDNVGCIEVLVLRCAGTRNAKTASAMNMDGTSDFPPPPPFGPDGHSRTPDAQSMYEDRSPQLRGLPTSAYRSPYAETVNSQDGRAQSRYSLHQSNGAPSFSTVPHLRPQSRHAESTHTYAKAPTSIPSVAFQYGSGPIPAGPMMGSERSFYPTRPASLVVANAPDVDKAWLDDLVTKAVQRGVEESRPTQPPGAWPQSPFNPGFPQHNRSQAEKDNGTLWLGSQTGWSEEPEHGQVKPHVTWDSDSGAGGWGAPEETGSETWDSDETWGTKDATKDKESLKSRSKAPTVRSRTVARETSPVTTRRKSQRSRSRPRSSKWSQRQRTPPEDGSGWTHIDIASDSLTDYDDTDDTIQPSHLPNRRWNSRDRSRSQKRSHHTKSNRSKSQRSSRHLRGGTDRPATSVHSHVAPDSHRAAFVTKDASLMMQPHVYPTASGTPAAPEAAPQNGFGPTGVPPPPFSISGGDQKIAWPNNNANKVNWSDQGESGWEPKKTDDNGWSTNNTGWEVKDAVKDKVSSPNEIVGWDTSVPTQGFAKDMEDSWGAQSDNWNSKEEVDKSNDMQWDKETWATAIKPTKASSTSKRHTSKSLSKYRNVRSSSSAGPKHHWQFPPPAPNKPLPSISEPDPLPASPLLKLSSKQASEKRIDHQVRAGKGTHYGHAIARPEYLDTLHHPYAVFRFKYRSRALLKTLLGPAVPLATAHSSGCKMAREKDRLKDVGKDELIEKMVRLKMTMERGKTGRASKRAVSENTESVARGLTERWVKQHSREASEKGK</sequence>
<keyword evidence="4" id="KW-1185">Reference proteome</keyword>
<feature type="compositionally biased region" description="Basic and acidic residues" evidence="1">
    <location>
        <begin position="887"/>
        <end position="904"/>
    </location>
</feature>
<feature type="domain" description="DUF7918" evidence="2">
    <location>
        <begin position="753"/>
        <end position="821"/>
    </location>
</feature>
<feature type="compositionally biased region" description="Basic residues" evidence="1">
    <location>
        <begin position="503"/>
        <end position="525"/>
    </location>
</feature>
<feature type="region of interest" description="Disordered" evidence="1">
    <location>
        <begin position="602"/>
        <end position="762"/>
    </location>
</feature>
<name>A0A6A5QC06_AMPQU</name>
<evidence type="ECO:0000256" key="1">
    <source>
        <dbReference type="SAM" id="MobiDB-lite"/>
    </source>
</evidence>
<dbReference type="AlphaFoldDB" id="A0A6A5QC06"/>
<feature type="compositionally biased region" description="Basic residues" evidence="1">
    <location>
        <begin position="435"/>
        <end position="448"/>
    </location>
</feature>
<organism evidence="3 4">
    <name type="scientific">Ampelomyces quisqualis</name>
    <name type="common">Powdery mildew agent</name>
    <dbReference type="NCBI Taxonomy" id="50730"/>
    <lineage>
        <taxon>Eukaryota</taxon>
        <taxon>Fungi</taxon>
        <taxon>Dikarya</taxon>
        <taxon>Ascomycota</taxon>
        <taxon>Pezizomycotina</taxon>
        <taxon>Dothideomycetes</taxon>
        <taxon>Pleosporomycetidae</taxon>
        <taxon>Pleosporales</taxon>
        <taxon>Pleosporineae</taxon>
        <taxon>Phaeosphaeriaceae</taxon>
        <taxon>Ampelomyces</taxon>
    </lineage>
</organism>
<feature type="region of interest" description="Disordered" evidence="1">
    <location>
        <begin position="565"/>
        <end position="584"/>
    </location>
</feature>
<dbReference type="EMBL" id="ML979140">
    <property type="protein sequence ID" value="KAF1912358.1"/>
    <property type="molecule type" value="Genomic_DNA"/>
</dbReference>
<feature type="compositionally biased region" description="Basic and acidic residues" evidence="1">
    <location>
        <begin position="637"/>
        <end position="646"/>
    </location>
</feature>
<feature type="region of interest" description="Disordered" evidence="1">
    <location>
        <begin position="865"/>
        <end position="904"/>
    </location>
</feature>
<feature type="non-terminal residue" evidence="3">
    <location>
        <position position="904"/>
    </location>
</feature>
<reference evidence="3" key="1">
    <citation type="journal article" date="2020" name="Stud. Mycol.">
        <title>101 Dothideomycetes genomes: a test case for predicting lifestyles and emergence of pathogens.</title>
        <authorList>
            <person name="Haridas S."/>
            <person name="Albert R."/>
            <person name="Binder M."/>
            <person name="Bloem J."/>
            <person name="Labutti K."/>
            <person name="Salamov A."/>
            <person name="Andreopoulos B."/>
            <person name="Baker S."/>
            <person name="Barry K."/>
            <person name="Bills G."/>
            <person name="Bluhm B."/>
            <person name="Cannon C."/>
            <person name="Castanera R."/>
            <person name="Culley D."/>
            <person name="Daum C."/>
            <person name="Ezra D."/>
            <person name="Gonzalez J."/>
            <person name="Henrissat B."/>
            <person name="Kuo A."/>
            <person name="Liang C."/>
            <person name="Lipzen A."/>
            <person name="Lutzoni F."/>
            <person name="Magnuson J."/>
            <person name="Mondo S."/>
            <person name="Nolan M."/>
            <person name="Ohm R."/>
            <person name="Pangilinan J."/>
            <person name="Park H.-J."/>
            <person name="Ramirez L."/>
            <person name="Alfaro M."/>
            <person name="Sun H."/>
            <person name="Tritt A."/>
            <person name="Yoshinaga Y."/>
            <person name="Zwiers L.-H."/>
            <person name="Turgeon B."/>
            <person name="Goodwin S."/>
            <person name="Spatafora J."/>
            <person name="Crous P."/>
            <person name="Grigoriev I."/>
        </authorList>
    </citation>
    <scope>NUCLEOTIDE SEQUENCE</scope>
    <source>
        <strain evidence="3">HMLAC05119</strain>
    </source>
</reference>
<proteinExistence type="predicted"/>
<feature type="compositionally biased region" description="Polar residues" evidence="1">
    <location>
        <begin position="209"/>
        <end position="234"/>
    </location>
</feature>
<evidence type="ECO:0000259" key="2">
    <source>
        <dbReference type="Pfam" id="PF25534"/>
    </source>
</evidence>
<protein>
    <recommendedName>
        <fullName evidence="2">DUF7918 domain-containing protein</fullName>
    </recommendedName>
</protein>
<feature type="compositionally biased region" description="Polar residues" evidence="1">
    <location>
        <begin position="602"/>
        <end position="615"/>
    </location>
</feature>
<feature type="region of interest" description="Disordered" evidence="1">
    <location>
        <begin position="157"/>
        <end position="253"/>
    </location>
</feature>
<evidence type="ECO:0000313" key="4">
    <source>
        <dbReference type="Proteomes" id="UP000800096"/>
    </source>
</evidence>
<feature type="region of interest" description="Disordered" evidence="1">
    <location>
        <begin position="313"/>
        <end position="543"/>
    </location>
</feature>
<accession>A0A6A5QC06</accession>
<dbReference type="Pfam" id="PF25534">
    <property type="entry name" value="DUF7918"/>
    <property type="match status" value="1"/>
</dbReference>
<dbReference type="Proteomes" id="UP000800096">
    <property type="component" value="Unassembled WGS sequence"/>
</dbReference>
<feature type="compositionally biased region" description="Basic and acidic residues" evidence="1">
    <location>
        <begin position="400"/>
        <end position="413"/>
    </location>
</feature>